<organism evidence="2 3">
    <name type="scientific">Alkalimonas cellulosilytica</name>
    <dbReference type="NCBI Taxonomy" id="3058395"/>
    <lineage>
        <taxon>Bacteria</taxon>
        <taxon>Pseudomonadati</taxon>
        <taxon>Pseudomonadota</taxon>
        <taxon>Gammaproteobacteria</taxon>
        <taxon>Alkalimonas</taxon>
    </lineage>
</organism>
<dbReference type="Gene3D" id="2.60.120.620">
    <property type="entry name" value="q2cbj1_9rhob like domain"/>
    <property type="match status" value="1"/>
</dbReference>
<dbReference type="InterPro" id="IPR011990">
    <property type="entry name" value="TPR-like_helical_dom_sf"/>
</dbReference>
<evidence type="ECO:0000256" key="1">
    <source>
        <dbReference type="PROSITE-ProRule" id="PRU00339"/>
    </source>
</evidence>
<sequence length="465" mass="52230">MSELSALTQQAKQLKQQQRYDEAIALYKQACLLSPRDPIPEHNLATAYADAELLHDARYHARMALQLGSNHAATWLVLARVEQGLHHFSAAEEAYRRAVAIDPVLAEAQLELAQLIWMQTGHIQQAVATLIASIKQHPDNPVLRLTLARVFEGAGDIVVGYKVLADTLQFMEDEVLQSTATHLALDHGDYQQALVHAKRAYAMAPQYAPALMAYCYALMANEQAAQVLPMIDAYLEQQPDDQLALALQATALKLAQDERYKALCNYQSMVQSYSLQTPPGWSSLPDYLAELKQAVRTHHHFKTHPFGQSVRHGSQQPSILRFKDPAIQAFPQAIAPAIEQYLQHIGMDKQHPLTRRNKQDWQFNGMWSVLLKSQGFHSNHVHSRGWISSACYLELPKTVKQGNVDGWLKFGEPGMATQPKLAVERYVKPEVGQLVLFPSYFWHGTVPFSSSESRMTIAFDLVPKP</sequence>
<dbReference type="SUPFAM" id="SSF48452">
    <property type="entry name" value="TPR-like"/>
    <property type="match status" value="2"/>
</dbReference>
<dbReference type="Pfam" id="PF14559">
    <property type="entry name" value="TPR_19"/>
    <property type="match status" value="1"/>
</dbReference>
<proteinExistence type="predicted"/>
<dbReference type="Gene3D" id="1.25.40.10">
    <property type="entry name" value="Tetratricopeptide repeat domain"/>
    <property type="match status" value="2"/>
</dbReference>
<dbReference type="EMBL" id="JAUHLI010000008">
    <property type="protein sequence ID" value="MEE2001664.1"/>
    <property type="molecule type" value="Genomic_DNA"/>
</dbReference>
<feature type="repeat" description="TPR" evidence="1">
    <location>
        <begin position="4"/>
        <end position="37"/>
    </location>
</feature>
<keyword evidence="1" id="KW-0802">TPR repeat</keyword>
<evidence type="ECO:0000313" key="2">
    <source>
        <dbReference type="EMBL" id="MEE2001664.1"/>
    </source>
</evidence>
<dbReference type="PROSITE" id="PS50005">
    <property type="entry name" value="TPR"/>
    <property type="match status" value="2"/>
</dbReference>
<dbReference type="InterPro" id="IPR019734">
    <property type="entry name" value="TPR_rpt"/>
</dbReference>
<reference evidence="2 3" key="1">
    <citation type="submission" date="2023-07" db="EMBL/GenBank/DDBJ databases">
        <title>Alkalimonas sp., MEB108 novel, alkaliphilic bacterium isolated from Lonar Lake, India.</title>
        <authorList>
            <person name="Joshi A."/>
            <person name="Thite S."/>
        </authorList>
    </citation>
    <scope>NUCLEOTIDE SEQUENCE [LARGE SCALE GENOMIC DNA]</scope>
    <source>
        <strain evidence="2 3">MEB108</strain>
    </source>
</reference>
<dbReference type="Pfam" id="PF13414">
    <property type="entry name" value="TPR_11"/>
    <property type="match status" value="1"/>
</dbReference>
<dbReference type="RefSeq" id="WP_330128762.1">
    <property type="nucleotide sequence ID" value="NZ_JAUHLI010000008.1"/>
</dbReference>
<protein>
    <submittedName>
        <fullName evidence="2">2OG-Fe(II) oxygenase</fullName>
    </submittedName>
</protein>
<dbReference type="Proteomes" id="UP001336314">
    <property type="component" value="Unassembled WGS sequence"/>
</dbReference>
<gene>
    <name evidence="2" type="ORF">QWY20_09385</name>
</gene>
<accession>A0ABU7J589</accession>
<keyword evidence="3" id="KW-1185">Reference proteome</keyword>
<dbReference type="InterPro" id="IPR012668">
    <property type="entry name" value="CHP02466"/>
</dbReference>
<dbReference type="Pfam" id="PF13759">
    <property type="entry name" value="2OG-FeII_Oxy_5"/>
    <property type="match status" value="1"/>
</dbReference>
<name>A0ABU7J589_9GAMM</name>
<dbReference type="SMART" id="SM00028">
    <property type="entry name" value="TPR"/>
    <property type="match status" value="5"/>
</dbReference>
<dbReference type="PANTHER" id="PTHR12558">
    <property type="entry name" value="CELL DIVISION CYCLE 16,23,27"/>
    <property type="match status" value="1"/>
</dbReference>
<dbReference type="PANTHER" id="PTHR12558:SF36">
    <property type="entry name" value="ANAPHASE-PROMOTING COMPLEX SUBUNIT 7"/>
    <property type="match status" value="1"/>
</dbReference>
<comment type="caution">
    <text evidence="2">The sequence shown here is derived from an EMBL/GenBank/DDBJ whole genome shotgun (WGS) entry which is preliminary data.</text>
</comment>
<feature type="repeat" description="TPR" evidence="1">
    <location>
        <begin position="72"/>
        <end position="105"/>
    </location>
</feature>
<evidence type="ECO:0000313" key="3">
    <source>
        <dbReference type="Proteomes" id="UP001336314"/>
    </source>
</evidence>